<dbReference type="Gene3D" id="3.40.50.2300">
    <property type="match status" value="2"/>
</dbReference>
<evidence type="ECO:0000256" key="3">
    <source>
        <dbReference type="SAM" id="SignalP"/>
    </source>
</evidence>
<dbReference type="InterPro" id="IPR028081">
    <property type="entry name" value="Leu-bd"/>
</dbReference>
<dbReference type="EMBL" id="CP000092">
    <property type="protein sequence ID" value="AAZ65297.1"/>
    <property type="molecule type" value="Genomic_DNA"/>
</dbReference>
<gene>
    <name evidence="5" type="ordered locus">Reut_C5957</name>
</gene>
<dbReference type="KEGG" id="reu:Reut_C5957"/>
<feature type="signal peptide" evidence="3">
    <location>
        <begin position="1"/>
        <end position="24"/>
    </location>
</feature>
<dbReference type="Pfam" id="PF13458">
    <property type="entry name" value="Peripla_BP_6"/>
    <property type="match status" value="1"/>
</dbReference>
<evidence type="ECO:0000313" key="5">
    <source>
        <dbReference type="EMBL" id="AAZ65297.1"/>
    </source>
</evidence>
<sequence length="409" mass="44478">MKHRIPFGAAAVLSTAMVANFGYAQSGKISDDVVKLGVLTDLSGNYSEFSGPGTVTAVKMAIEDFGGKVLGKPIEVVVADHLNKTDTASTKAREWFDTQKVDAVIDLTNSAIAIAVSKLAYEKNRIAIVNAAMTEKVTNEECTPNTVHYVADTYAFANGTAKAMLDQGGDTWFILAADYAFGTLMLDRLTGTVNAAHGKVAGSAKHPLGAADFSSFMMQAQASKAKVIGLANAGVDTVNAMKSAQEFGITKSGKQSLVGLATTITDVHSMGLKTAQGLILTTPFYWDMNDETRKWSKRYYDKMKKMPNMVHAGNYSSAMHYLQAVQAAGTDNAKDVMAKMRELPINDFFAKNGRIREDGRMVHDMYLMQVKKPEESKYPWDYYKLIKTLPASTVTIPVEQSKCPLLKKS</sequence>
<dbReference type="eggNOG" id="COG0683">
    <property type="taxonomic scope" value="Bacteria"/>
</dbReference>
<dbReference type="SUPFAM" id="SSF53822">
    <property type="entry name" value="Periplasmic binding protein-like I"/>
    <property type="match status" value="1"/>
</dbReference>
<dbReference type="InterPro" id="IPR028082">
    <property type="entry name" value="Peripla_BP_I"/>
</dbReference>
<dbReference type="CDD" id="cd06327">
    <property type="entry name" value="PBP1_SBP-like"/>
    <property type="match status" value="1"/>
</dbReference>
<feature type="domain" description="Leucine-binding protein" evidence="4">
    <location>
        <begin position="34"/>
        <end position="371"/>
    </location>
</feature>
<proteinExistence type="inferred from homology"/>
<evidence type="ECO:0000256" key="1">
    <source>
        <dbReference type="ARBA" id="ARBA00010062"/>
    </source>
</evidence>
<dbReference type="OrthoDB" id="8887944at2"/>
<protein>
    <submittedName>
        <fullName evidence="5">Amino acid/amide ABC transporter substrate-binding protein, HAAT family</fullName>
    </submittedName>
</protein>
<dbReference type="AlphaFoldDB" id="Q46NP3"/>
<organism evidence="5">
    <name type="scientific">Cupriavidus pinatubonensis (strain JMP 134 / LMG 1197)</name>
    <name type="common">Cupriavidus necator (strain JMP 134)</name>
    <dbReference type="NCBI Taxonomy" id="264198"/>
    <lineage>
        <taxon>Bacteria</taxon>
        <taxon>Pseudomonadati</taxon>
        <taxon>Pseudomonadota</taxon>
        <taxon>Betaproteobacteria</taxon>
        <taxon>Burkholderiales</taxon>
        <taxon>Burkholderiaceae</taxon>
        <taxon>Cupriavidus</taxon>
    </lineage>
</organism>
<name>Q46NP3_CUPPJ</name>
<evidence type="ECO:0000256" key="2">
    <source>
        <dbReference type="ARBA" id="ARBA00022729"/>
    </source>
</evidence>
<evidence type="ECO:0000259" key="4">
    <source>
        <dbReference type="Pfam" id="PF13458"/>
    </source>
</evidence>
<dbReference type="HOGENOM" id="CLU_027128_1_0_4"/>
<accession>Q46NP3</accession>
<reference evidence="5" key="1">
    <citation type="submission" date="2005-08" db="EMBL/GenBank/DDBJ databases">
        <title>Complete sequence of a megaplasmid of Ralstonia eutropha JMP134.</title>
        <authorList>
            <person name="Copeland A."/>
            <person name="Lucas S."/>
            <person name="Lapidus A."/>
            <person name="Barry K."/>
            <person name="Detter J.C."/>
            <person name="Glavina T."/>
            <person name="Hammon N."/>
            <person name="Israni S."/>
            <person name="Pitluck S."/>
            <person name="Goltsman E."/>
            <person name="Martinez M."/>
            <person name="Vergez L."/>
            <person name="Larimer F."/>
            <person name="Land M."/>
            <person name="Lykidis A."/>
            <person name="Richardson P."/>
        </authorList>
    </citation>
    <scope>NUCLEOTIDE SEQUENCE [LARGE SCALE GENOMIC DNA]</scope>
    <source>
        <strain evidence="5">JMP134</strain>
        <plasmid evidence="5">megaplasmid</plasmid>
    </source>
</reference>
<feature type="chain" id="PRO_5004232489" evidence="3">
    <location>
        <begin position="25"/>
        <end position="409"/>
    </location>
</feature>
<dbReference type="InterPro" id="IPR051010">
    <property type="entry name" value="BCAA_transport"/>
</dbReference>
<dbReference type="PANTHER" id="PTHR30483">
    <property type="entry name" value="LEUCINE-SPECIFIC-BINDING PROTEIN"/>
    <property type="match status" value="1"/>
</dbReference>
<dbReference type="PANTHER" id="PTHR30483:SF6">
    <property type="entry name" value="PERIPLASMIC BINDING PROTEIN OF ABC TRANSPORTER FOR NATURAL AMINO ACIDS"/>
    <property type="match status" value="1"/>
</dbReference>
<comment type="similarity">
    <text evidence="1">Belongs to the leucine-binding protein family.</text>
</comment>
<keyword evidence="2 3" id="KW-0732">Signal</keyword>
<keyword evidence="5" id="KW-0614">Plasmid</keyword>
<geneLocation type="plasmid" evidence="5">
    <name>megaplasmid</name>
</geneLocation>